<reference evidence="1 2" key="1">
    <citation type="submission" date="2024-02" db="EMBL/GenBank/DDBJ databases">
        <title>Expansion and revision of Xanthobacter and proposal of Roseixanthobacter gen. nov.</title>
        <authorList>
            <person name="Soltysiak M.P.M."/>
            <person name="Jalihal A."/>
            <person name="Ory A."/>
            <person name="Chrisophersen C."/>
            <person name="Lee A.D."/>
            <person name="Boulton J."/>
            <person name="Springer M."/>
        </authorList>
    </citation>
    <scope>NUCLEOTIDE SEQUENCE [LARGE SCALE GENOMIC DNA]</scope>
    <source>
        <strain evidence="1 2">23A</strain>
    </source>
</reference>
<accession>A0ABW7A2H7</accession>
<dbReference type="SUPFAM" id="SSF48452">
    <property type="entry name" value="TPR-like"/>
    <property type="match status" value="1"/>
</dbReference>
<protein>
    <recommendedName>
        <fullName evidence="3">Adenylate cyclase</fullName>
    </recommendedName>
</protein>
<name>A0ABW7A2H7_9HYPH</name>
<evidence type="ECO:0008006" key="3">
    <source>
        <dbReference type="Google" id="ProtNLM"/>
    </source>
</evidence>
<dbReference type="EMBL" id="JBAFVH010000010">
    <property type="protein sequence ID" value="MFG1374154.1"/>
    <property type="molecule type" value="Genomic_DNA"/>
</dbReference>
<gene>
    <name evidence="1" type="ORF">V5F32_18400</name>
</gene>
<evidence type="ECO:0000313" key="1">
    <source>
        <dbReference type="EMBL" id="MFG1374154.1"/>
    </source>
</evidence>
<keyword evidence="2" id="KW-1185">Reference proteome</keyword>
<organism evidence="1 2">
    <name type="scientific">Xanthobacter oligotrophicus</name>
    <dbReference type="NCBI Taxonomy" id="2607286"/>
    <lineage>
        <taxon>Bacteria</taxon>
        <taxon>Pseudomonadati</taxon>
        <taxon>Pseudomonadota</taxon>
        <taxon>Alphaproteobacteria</taxon>
        <taxon>Hyphomicrobiales</taxon>
        <taxon>Xanthobacteraceae</taxon>
        <taxon>Xanthobacter</taxon>
    </lineage>
</organism>
<evidence type="ECO:0000313" key="2">
    <source>
        <dbReference type="Proteomes" id="UP001604002"/>
    </source>
</evidence>
<dbReference type="Proteomes" id="UP001604002">
    <property type="component" value="Unassembled WGS sequence"/>
</dbReference>
<dbReference type="InterPro" id="IPR011990">
    <property type="entry name" value="TPR-like_helical_dom_sf"/>
</dbReference>
<dbReference type="RefSeq" id="WP_393993818.1">
    <property type="nucleotide sequence ID" value="NZ_JBAFVH010000010.1"/>
</dbReference>
<sequence length="595" mass="64810">MEGQQVSPWAVREQVERMEQSALFAGSGRLAVLLRHLVEEALAGNIDALKEAAVGNAVYAREPAYDPRFDSTVRVEARRLRRKLAAYYAERAPQDRVRIDLPTGTYVPTFSWMGNAEASAAPEPMSVEEEQRIFQHGTGAALVILPFTPLSNAPEDTLFADELADELIFAMDKAEGYRIASRRIALQYRDKGTSIAALAQDLGADGVLHGTVRRAGDRLRVTVELADPAGFAVWSDRFEEHAGNPEDLLTLQERIAATILSRIRFDSSRMRSGAAAPKPHAIKASASVYRARRLLDQQTPRALRQALAIFSQVAETTSDYARGYSGIADCTCDLFRLGLIDHATARRDAEAAARKALAIDPRSVEAHTALATIAAWMDWDREAAERAFQMAVGLGENARCVRLHGVFLAFCGRDEEALRLFARARAIEPISTQQECAEALCRFQTRRFASPPAAQVNEAALPAEAQFFRGLALAFSGLNEAALEIAGRLDAAEPDIPVLAFAAAEVRAWAGAPAEASRRLDLPIGAGSPFARATLALSVGRHEAALDALAQALEARELGCVWLRTDPRFDAVRGLPRFAELEGLLPVPVDGRPER</sequence>
<comment type="caution">
    <text evidence="1">The sequence shown here is derived from an EMBL/GenBank/DDBJ whole genome shotgun (WGS) entry which is preliminary data.</text>
</comment>
<proteinExistence type="predicted"/>
<dbReference type="Gene3D" id="1.25.40.10">
    <property type="entry name" value="Tetratricopeptide repeat domain"/>
    <property type="match status" value="1"/>
</dbReference>